<feature type="domain" description="Phosphoribosyltransferase" evidence="10">
    <location>
        <begin position="285"/>
        <end position="468"/>
    </location>
</feature>
<evidence type="ECO:0000256" key="2">
    <source>
        <dbReference type="ARBA" id="ARBA00004784"/>
    </source>
</evidence>
<evidence type="ECO:0000256" key="7">
    <source>
        <dbReference type="ARBA" id="ARBA00022840"/>
    </source>
</evidence>
<dbReference type="NCBIfam" id="TIGR00235">
    <property type="entry name" value="udk"/>
    <property type="match status" value="1"/>
</dbReference>
<dbReference type="UniPathway" id="UPA00579">
    <property type="reaction ID" value="UER00640"/>
</dbReference>
<dbReference type="SUPFAM" id="SSF52540">
    <property type="entry name" value="P-loop containing nucleoside triphosphate hydrolases"/>
    <property type="match status" value="1"/>
</dbReference>
<dbReference type="eggNOG" id="KOG4203">
    <property type="taxonomic scope" value="Eukaryota"/>
</dbReference>
<evidence type="ECO:0000256" key="3">
    <source>
        <dbReference type="ARBA" id="ARBA00005408"/>
    </source>
</evidence>
<comment type="pathway">
    <text evidence="1 8">Pyrimidine metabolism; UMP biosynthesis via salvage pathway; UMP from uridine: step 1/1.</text>
</comment>
<keyword evidence="6 8" id="KW-0418">Kinase</keyword>
<evidence type="ECO:0000259" key="9">
    <source>
        <dbReference type="Pfam" id="PF00485"/>
    </source>
</evidence>
<dbReference type="InterPro" id="IPR029057">
    <property type="entry name" value="PRTase-like"/>
</dbReference>
<keyword evidence="4 8" id="KW-0808">Transferase</keyword>
<evidence type="ECO:0000256" key="4">
    <source>
        <dbReference type="ARBA" id="ARBA00022679"/>
    </source>
</evidence>
<gene>
    <name evidence="11" type="ORF">Kpol_1060p10</name>
</gene>
<dbReference type="OrthoDB" id="738517at2759"/>
<dbReference type="Gene3D" id="3.40.50.300">
    <property type="entry name" value="P-loop containing nucleotide triphosphate hydrolases"/>
    <property type="match status" value="1"/>
</dbReference>
<dbReference type="CDD" id="cd06223">
    <property type="entry name" value="PRTases_typeI"/>
    <property type="match status" value="1"/>
</dbReference>
<dbReference type="GO" id="GO:0004849">
    <property type="term" value="F:uridine kinase activity"/>
    <property type="evidence" value="ECO:0007669"/>
    <property type="project" value="UniProtKB-EC"/>
</dbReference>
<evidence type="ECO:0000256" key="8">
    <source>
        <dbReference type="RuleBase" id="RU003825"/>
    </source>
</evidence>
<dbReference type="Gene3D" id="3.40.50.2020">
    <property type="match status" value="1"/>
</dbReference>
<name>A7TK10_VANPO</name>
<comment type="catalytic activity">
    <reaction evidence="8">
        <text>cytidine + ATP = CMP + ADP + H(+)</text>
        <dbReference type="Rhea" id="RHEA:24674"/>
        <dbReference type="ChEBI" id="CHEBI:15378"/>
        <dbReference type="ChEBI" id="CHEBI:17562"/>
        <dbReference type="ChEBI" id="CHEBI:30616"/>
        <dbReference type="ChEBI" id="CHEBI:60377"/>
        <dbReference type="ChEBI" id="CHEBI:456216"/>
        <dbReference type="EC" id="2.7.1.48"/>
    </reaction>
</comment>
<evidence type="ECO:0000259" key="10">
    <source>
        <dbReference type="Pfam" id="PF14681"/>
    </source>
</evidence>
<dbReference type="GO" id="GO:0005524">
    <property type="term" value="F:ATP binding"/>
    <property type="evidence" value="ECO:0007669"/>
    <property type="project" value="UniProtKB-KW"/>
</dbReference>
<dbReference type="FunFam" id="3.40.50.300:FF:000339">
    <property type="entry name" value="Uridine kinase"/>
    <property type="match status" value="1"/>
</dbReference>
<dbReference type="HOGENOM" id="CLU_021278_0_2_1"/>
<sequence>MSNVVDESNFLSPMMDGGSGSMITKERRRSSVISMESGKTKYMPPWTTPYIIGIGGTSGSGKTSVAAKIVSSIDVPWTVLISMDNFYKPLNQEDRKRAFANEYDFDEPAAIDTDLAYECILSLKEGKKTTIPVYSFINHNRDPDKSINIYGASVIIIEGLYALYDKRLMDLMDLKIFVDADLDVCLARRLSRDIVSRGRDLAGCIQQWERFVKPDAVKYIRPTMGNADAIVPSLADNSVAVQLLISHIRIKLRLKSQEHLSELIKLGNSDLRDISTLNTVHVLEQTNQVRSIMTMLLDKNLKRDDFVFYFDRISSILVSNALNDIPIKELVTIETPEGNTINDAIKCDFNSVMAVNIIRSGDCFMRSLKNTIPSIVIGKLLIQSDSQTGEPQLHCEFLPPEIKEYKTVFLMEAHIITGAASIMAIQVLLDHDIPLENIKLVVFIATELGIKRILNAFNDKINIFAGKIVTTKEIQNEGCEWSITKFIDTRYFGCN</sequence>
<dbReference type="InterPro" id="IPR000764">
    <property type="entry name" value="Uridine_kinase-like"/>
</dbReference>
<dbReference type="AlphaFoldDB" id="A7TK10"/>
<keyword evidence="12" id="KW-1185">Reference proteome</keyword>
<dbReference type="InterPro" id="IPR006083">
    <property type="entry name" value="PRK/URK"/>
</dbReference>
<dbReference type="Pfam" id="PF14681">
    <property type="entry name" value="UPRTase"/>
    <property type="match status" value="1"/>
</dbReference>
<keyword evidence="5 8" id="KW-0547">Nucleotide-binding</keyword>
<comment type="pathway">
    <text evidence="2 8">Pyrimidine metabolism; CTP biosynthesis via salvage pathway; CTP from cytidine: step 1/3.</text>
</comment>
<dbReference type="GO" id="GO:0044206">
    <property type="term" value="P:UMP salvage"/>
    <property type="evidence" value="ECO:0007669"/>
    <property type="project" value="UniProtKB-UniPathway"/>
</dbReference>
<dbReference type="EC" id="2.7.1.48" evidence="8"/>
<dbReference type="PhylomeDB" id="A7TK10"/>
<protein>
    <recommendedName>
        <fullName evidence="8">Uridine kinase</fullName>
        <ecNumber evidence="8">2.7.1.48</ecNumber>
    </recommendedName>
</protein>
<dbReference type="GO" id="GO:0043771">
    <property type="term" value="F:cytidine kinase activity"/>
    <property type="evidence" value="ECO:0007669"/>
    <property type="project" value="RHEA"/>
</dbReference>
<comment type="catalytic activity">
    <reaction evidence="8">
        <text>uridine + ATP = UMP + ADP + H(+)</text>
        <dbReference type="Rhea" id="RHEA:16825"/>
        <dbReference type="ChEBI" id="CHEBI:15378"/>
        <dbReference type="ChEBI" id="CHEBI:16704"/>
        <dbReference type="ChEBI" id="CHEBI:30616"/>
        <dbReference type="ChEBI" id="CHEBI:57865"/>
        <dbReference type="ChEBI" id="CHEBI:456216"/>
        <dbReference type="EC" id="2.7.1.48"/>
    </reaction>
</comment>
<organism evidence="12">
    <name type="scientific">Vanderwaltozyma polyspora (strain ATCC 22028 / DSM 70294 / BCRC 21397 / CBS 2163 / NBRC 10782 / NRRL Y-8283 / UCD 57-17)</name>
    <name type="common">Kluyveromyces polysporus</name>
    <dbReference type="NCBI Taxonomy" id="436907"/>
    <lineage>
        <taxon>Eukaryota</taxon>
        <taxon>Fungi</taxon>
        <taxon>Dikarya</taxon>
        <taxon>Ascomycota</taxon>
        <taxon>Saccharomycotina</taxon>
        <taxon>Saccharomycetes</taxon>
        <taxon>Saccharomycetales</taxon>
        <taxon>Saccharomycetaceae</taxon>
        <taxon>Vanderwaltozyma</taxon>
    </lineage>
</organism>
<dbReference type="KEGG" id="vpo:Kpol_1060p10"/>
<reference evidence="11 12" key="1">
    <citation type="journal article" date="2007" name="Proc. Natl. Acad. Sci. U.S.A.">
        <title>Independent sorting-out of thousands of duplicated gene pairs in two yeast species descended from a whole-genome duplication.</title>
        <authorList>
            <person name="Scannell D.R."/>
            <person name="Frank A.C."/>
            <person name="Conant G.C."/>
            <person name="Byrne K.P."/>
            <person name="Woolfit M."/>
            <person name="Wolfe K.H."/>
        </authorList>
    </citation>
    <scope>NUCLEOTIDE SEQUENCE [LARGE SCALE GENOMIC DNA]</scope>
    <source>
        <strain evidence="12">ATCC 22028 / DSM 70294 / BCRC 21397 / CBS 2163 / NBRC 10782 / NRRL Y-8283 / UCD 57-17</strain>
    </source>
</reference>
<dbReference type="OMA" id="EPQLHCE"/>
<evidence type="ECO:0000256" key="6">
    <source>
        <dbReference type="ARBA" id="ARBA00022777"/>
    </source>
</evidence>
<evidence type="ECO:0000313" key="12">
    <source>
        <dbReference type="Proteomes" id="UP000000267"/>
    </source>
</evidence>
<dbReference type="InterPro" id="IPR000836">
    <property type="entry name" value="PRTase_dom"/>
</dbReference>
<dbReference type="SUPFAM" id="SSF53271">
    <property type="entry name" value="PRTase-like"/>
    <property type="match status" value="1"/>
</dbReference>
<dbReference type="InterPro" id="IPR027417">
    <property type="entry name" value="P-loop_NTPase"/>
</dbReference>
<dbReference type="Pfam" id="PF00485">
    <property type="entry name" value="PRK"/>
    <property type="match status" value="1"/>
</dbReference>
<keyword evidence="7 8" id="KW-0067">ATP-binding</keyword>
<evidence type="ECO:0000256" key="5">
    <source>
        <dbReference type="ARBA" id="ARBA00022741"/>
    </source>
</evidence>
<dbReference type="GO" id="GO:0044211">
    <property type="term" value="P:CTP salvage"/>
    <property type="evidence" value="ECO:0007669"/>
    <property type="project" value="UniProtKB-UniPathway"/>
</dbReference>
<dbReference type="PRINTS" id="PR00988">
    <property type="entry name" value="URIDINKINASE"/>
</dbReference>
<evidence type="ECO:0000256" key="1">
    <source>
        <dbReference type="ARBA" id="ARBA00004690"/>
    </source>
</evidence>
<dbReference type="EMBL" id="DS480405">
    <property type="protein sequence ID" value="EDO17356.1"/>
    <property type="molecule type" value="Genomic_DNA"/>
</dbReference>
<dbReference type="CDD" id="cd02023">
    <property type="entry name" value="UMPK"/>
    <property type="match status" value="1"/>
</dbReference>
<dbReference type="FunFam" id="3.40.50.2020:FF:000010">
    <property type="entry name" value="Uridine-cytidine kinase"/>
    <property type="match status" value="1"/>
</dbReference>
<dbReference type="FunCoup" id="A7TK10">
    <property type="interactions" value="851"/>
</dbReference>
<dbReference type="STRING" id="436907.A7TK10"/>
<dbReference type="UniPathway" id="UPA00574">
    <property type="reaction ID" value="UER00637"/>
</dbReference>
<evidence type="ECO:0000313" key="11">
    <source>
        <dbReference type="EMBL" id="EDO17356.1"/>
    </source>
</evidence>
<dbReference type="PANTHER" id="PTHR10285">
    <property type="entry name" value="URIDINE KINASE"/>
    <property type="match status" value="1"/>
</dbReference>
<dbReference type="InParanoid" id="A7TK10"/>
<feature type="domain" description="Phosphoribulokinase/uridine kinase" evidence="9">
    <location>
        <begin position="51"/>
        <end position="239"/>
    </location>
</feature>
<dbReference type="Proteomes" id="UP000000267">
    <property type="component" value="Unassembled WGS sequence"/>
</dbReference>
<dbReference type="RefSeq" id="XP_001645214.1">
    <property type="nucleotide sequence ID" value="XM_001645164.1"/>
</dbReference>
<dbReference type="GeneID" id="5545572"/>
<comment type="similarity">
    <text evidence="3 8">Belongs to the uridine kinase family.</text>
</comment>
<dbReference type="NCBIfam" id="NF004018">
    <property type="entry name" value="PRK05480.1"/>
    <property type="match status" value="1"/>
</dbReference>
<accession>A7TK10</accession>
<proteinExistence type="inferred from homology"/>